<dbReference type="InterPro" id="IPR052016">
    <property type="entry name" value="Bact_Sigma-Reg"/>
</dbReference>
<dbReference type="PANTHER" id="PTHR43156:SF2">
    <property type="entry name" value="STAGE II SPORULATION PROTEIN E"/>
    <property type="match status" value="1"/>
</dbReference>
<dbReference type="Proteomes" id="UP001059380">
    <property type="component" value="Chromosome"/>
</dbReference>
<keyword evidence="2" id="KW-0472">Membrane</keyword>
<dbReference type="EMBL" id="CP093313">
    <property type="protein sequence ID" value="UWZ85068.1"/>
    <property type="molecule type" value="Genomic_DNA"/>
</dbReference>
<dbReference type="Gene3D" id="3.60.40.10">
    <property type="entry name" value="PPM-type phosphatase domain"/>
    <property type="match status" value="1"/>
</dbReference>
<feature type="domain" description="PPM-type phosphatase" evidence="3">
    <location>
        <begin position="180"/>
        <end position="380"/>
    </location>
</feature>
<dbReference type="InterPro" id="IPR001932">
    <property type="entry name" value="PPM-type_phosphatase-like_dom"/>
</dbReference>
<name>A0A9J7BQB3_9BACT</name>
<feature type="transmembrane region" description="Helical" evidence="2">
    <location>
        <begin position="20"/>
        <end position="39"/>
    </location>
</feature>
<gene>
    <name evidence="4" type="ORF">MOP44_03780</name>
</gene>
<dbReference type="GO" id="GO:0016791">
    <property type="term" value="F:phosphatase activity"/>
    <property type="evidence" value="ECO:0007669"/>
    <property type="project" value="TreeGrafter"/>
</dbReference>
<dbReference type="AlphaFoldDB" id="A0A9J7BQB3"/>
<feature type="transmembrane region" description="Helical" evidence="2">
    <location>
        <begin position="51"/>
        <end position="70"/>
    </location>
</feature>
<dbReference type="RefSeq" id="WP_260794582.1">
    <property type="nucleotide sequence ID" value="NZ_CP093313.1"/>
</dbReference>
<evidence type="ECO:0000256" key="2">
    <source>
        <dbReference type="SAM" id="Phobius"/>
    </source>
</evidence>
<sequence length="388" mass="41699">MRTLRLPNHSPWKNVPPRNIVIFLLAVFFVFASLGFVTDVMNMGRQPLGRFWLSVLLSGLFAVGYATGGIALRQKFWMAVLPLFAAQFLIMALLNKQMPDSRQPTQYGPAETQRLHARLALDGNGVVVCVILGYIGFLTVSISEGRRHARLRGEKAALDSEMAAAREIQRAMVPEELPPTPGYELECVYRPAAQVGGDFFQVIPLRSGSSLVIVGDVSGKGLSAAMIVSMVVGALNTITSFTEDPAAILAELNRRVWGRAQGGFVTCLVVRLDAEGQLTVANAGHLPPYRNGVEIAMAGSLPLGVNATASYEQVHISLRRGENLFLLTDGVVEAQNEAAELLGFSRVEKLLRDGITAADLAGAAQHHGQADDITVVSLQCTAAARVVA</sequence>
<keyword evidence="2" id="KW-0812">Transmembrane</keyword>
<keyword evidence="1" id="KW-0378">Hydrolase</keyword>
<dbReference type="SMART" id="SM00331">
    <property type="entry name" value="PP2C_SIG"/>
    <property type="match status" value="1"/>
</dbReference>
<feature type="transmembrane region" description="Helical" evidence="2">
    <location>
        <begin position="76"/>
        <end position="94"/>
    </location>
</feature>
<evidence type="ECO:0000259" key="3">
    <source>
        <dbReference type="SMART" id="SM00331"/>
    </source>
</evidence>
<dbReference type="SUPFAM" id="SSF81606">
    <property type="entry name" value="PP2C-like"/>
    <property type="match status" value="1"/>
</dbReference>
<keyword evidence="2" id="KW-1133">Transmembrane helix</keyword>
<evidence type="ECO:0000313" key="5">
    <source>
        <dbReference type="Proteomes" id="UP001059380"/>
    </source>
</evidence>
<feature type="transmembrane region" description="Helical" evidence="2">
    <location>
        <begin position="115"/>
        <end position="137"/>
    </location>
</feature>
<organism evidence="4 5">
    <name type="scientific">Occallatibacter riparius</name>
    <dbReference type="NCBI Taxonomy" id="1002689"/>
    <lineage>
        <taxon>Bacteria</taxon>
        <taxon>Pseudomonadati</taxon>
        <taxon>Acidobacteriota</taxon>
        <taxon>Terriglobia</taxon>
        <taxon>Terriglobales</taxon>
        <taxon>Acidobacteriaceae</taxon>
        <taxon>Occallatibacter</taxon>
    </lineage>
</organism>
<evidence type="ECO:0000256" key="1">
    <source>
        <dbReference type="ARBA" id="ARBA00022801"/>
    </source>
</evidence>
<keyword evidence="5" id="KW-1185">Reference proteome</keyword>
<evidence type="ECO:0000313" key="4">
    <source>
        <dbReference type="EMBL" id="UWZ85068.1"/>
    </source>
</evidence>
<dbReference type="PANTHER" id="PTHR43156">
    <property type="entry name" value="STAGE II SPORULATION PROTEIN E-RELATED"/>
    <property type="match status" value="1"/>
</dbReference>
<accession>A0A9J7BQB3</accession>
<dbReference type="InterPro" id="IPR036457">
    <property type="entry name" value="PPM-type-like_dom_sf"/>
</dbReference>
<dbReference type="KEGG" id="orp:MOP44_03780"/>
<protein>
    <submittedName>
        <fullName evidence="4">SpoIIE family protein phosphatase</fullName>
    </submittedName>
</protein>
<reference evidence="4" key="1">
    <citation type="submission" date="2021-04" db="EMBL/GenBank/DDBJ databases">
        <title>Phylogenetic analysis of Acidobacteriaceae.</title>
        <authorList>
            <person name="Qiu L."/>
            <person name="Zhang Q."/>
        </authorList>
    </citation>
    <scope>NUCLEOTIDE SEQUENCE</scope>
    <source>
        <strain evidence="4">DSM 25168</strain>
    </source>
</reference>
<dbReference type="Pfam" id="PF07228">
    <property type="entry name" value="SpoIIE"/>
    <property type="match status" value="1"/>
</dbReference>
<proteinExistence type="predicted"/>